<feature type="transmembrane region" description="Helical" evidence="8">
    <location>
        <begin position="12"/>
        <end position="34"/>
    </location>
</feature>
<feature type="transmembrane region" description="Helical" evidence="8">
    <location>
        <begin position="40"/>
        <end position="58"/>
    </location>
</feature>
<keyword evidence="3" id="KW-0813">Transport</keyword>
<evidence type="ECO:0000256" key="5">
    <source>
        <dbReference type="ARBA" id="ARBA00022692"/>
    </source>
</evidence>
<name>A0AA96LUM6_9BACL</name>
<evidence type="ECO:0000256" key="2">
    <source>
        <dbReference type="ARBA" id="ARBA00007998"/>
    </source>
</evidence>
<comment type="similarity">
    <text evidence="2">Belongs to the amino acid-polyamine-organocation (APC) superfamily. Spore germination protein (SGP) (TC 2.A.3.9) family.</text>
</comment>
<dbReference type="Proteomes" id="UP001304650">
    <property type="component" value="Chromosome"/>
</dbReference>
<keyword evidence="6 8" id="KW-1133">Transmembrane helix</keyword>
<dbReference type="GO" id="GO:0009847">
    <property type="term" value="P:spore germination"/>
    <property type="evidence" value="ECO:0007669"/>
    <property type="project" value="InterPro"/>
</dbReference>
<organism evidence="9 10">
    <name type="scientific">Paenibacillus roseopurpureus</name>
    <dbReference type="NCBI Taxonomy" id="2918901"/>
    <lineage>
        <taxon>Bacteria</taxon>
        <taxon>Bacillati</taxon>
        <taxon>Bacillota</taxon>
        <taxon>Bacilli</taxon>
        <taxon>Bacillales</taxon>
        <taxon>Paenibacillaceae</taxon>
        <taxon>Paenibacillus</taxon>
    </lineage>
</organism>
<evidence type="ECO:0000256" key="8">
    <source>
        <dbReference type="SAM" id="Phobius"/>
    </source>
</evidence>
<reference evidence="9" key="1">
    <citation type="submission" date="2022-02" db="EMBL/GenBank/DDBJ databases">
        <title>Paenibacillus sp. MBLB1832 Whole Genome Shotgun Sequencing.</title>
        <authorList>
            <person name="Hwang C.Y."/>
            <person name="Cho E.-S."/>
            <person name="Seo M.-J."/>
        </authorList>
    </citation>
    <scope>NUCLEOTIDE SEQUENCE</scope>
    <source>
        <strain evidence="9">MBLB1832</strain>
    </source>
</reference>
<dbReference type="KEGG" id="proo:MJB10_12100"/>
<dbReference type="Pfam" id="PF03845">
    <property type="entry name" value="Spore_permease"/>
    <property type="match status" value="1"/>
</dbReference>
<evidence type="ECO:0000256" key="4">
    <source>
        <dbReference type="ARBA" id="ARBA00022544"/>
    </source>
</evidence>
<sequence length="362" mass="40733">MIEKGKISPQQMALIMHPTILSTAALIVPSITMRQAGSDMWISPILSSFVGYLTVYILYRLHTQFPSDTFVQYVPKILGKYVGLSISIMYLVAIFYSNSLTIREYGEFITGNFLNNTPMIIVVIAIISVCAYALYEGLEVIARSTQIMVPIAICIILLMVVTLIPDFHIKEMMPIFGNGLLPPILGSIVPASWYSQFFIISFLFPFLTKKDLGMKWSLFSVTVVLLTTLAINVPVLLTFGSLTTSFNYPFLVAVRYIALSDFIEHIESLLMAIWIMGIYIKISIIYYLVTIGTAQIFKLDDYRTLIIPMGFLIILGSIWVSPNFQEMNHALSTTIPFFALFMQVVVPALLLIVVMIKGRLKR</sequence>
<dbReference type="PANTHER" id="PTHR34975">
    <property type="entry name" value="SPORE GERMINATION PROTEIN A2"/>
    <property type="match status" value="1"/>
</dbReference>
<keyword evidence="7 8" id="KW-0472">Membrane</keyword>
<feature type="transmembrane region" description="Helical" evidence="8">
    <location>
        <begin position="184"/>
        <end position="204"/>
    </location>
</feature>
<proteinExistence type="inferred from homology"/>
<dbReference type="EMBL" id="CP130319">
    <property type="protein sequence ID" value="WNR46796.1"/>
    <property type="molecule type" value="Genomic_DNA"/>
</dbReference>
<evidence type="ECO:0000256" key="3">
    <source>
        <dbReference type="ARBA" id="ARBA00022448"/>
    </source>
</evidence>
<dbReference type="Gene3D" id="1.20.1740.10">
    <property type="entry name" value="Amino acid/polyamine transporter I"/>
    <property type="match status" value="1"/>
</dbReference>
<evidence type="ECO:0000256" key="6">
    <source>
        <dbReference type="ARBA" id="ARBA00022989"/>
    </source>
</evidence>
<dbReference type="AlphaFoldDB" id="A0AA96LUM6"/>
<gene>
    <name evidence="9" type="ORF">MJB10_12100</name>
</gene>
<keyword evidence="4" id="KW-0309">Germination</keyword>
<evidence type="ECO:0000256" key="1">
    <source>
        <dbReference type="ARBA" id="ARBA00004141"/>
    </source>
</evidence>
<evidence type="ECO:0000256" key="7">
    <source>
        <dbReference type="ARBA" id="ARBA00023136"/>
    </source>
</evidence>
<protein>
    <submittedName>
        <fullName evidence="9">Endospore germination permease</fullName>
    </submittedName>
</protein>
<keyword evidence="5 8" id="KW-0812">Transmembrane</keyword>
<evidence type="ECO:0000313" key="10">
    <source>
        <dbReference type="Proteomes" id="UP001304650"/>
    </source>
</evidence>
<dbReference type="InterPro" id="IPR004761">
    <property type="entry name" value="Spore_GerAB"/>
</dbReference>
<evidence type="ECO:0000313" key="9">
    <source>
        <dbReference type="EMBL" id="WNR46796.1"/>
    </source>
</evidence>
<feature type="transmembrane region" description="Helical" evidence="8">
    <location>
        <begin position="269"/>
        <end position="290"/>
    </location>
</feature>
<comment type="subcellular location">
    <subcellularLocation>
        <location evidence="1">Membrane</location>
        <topology evidence="1">Multi-pass membrane protein</topology>
    </subcellularLocation>
</comment>
<feature type="transmembrane region" description="Helical" evidence="8">
    <location>
        <begin position="78"/>
        <end position="97"/>
    </location>
</feature>
<dbReference type="PANTHER" id="PTHR34975:SF2">
    <property type="entry name" value="SPORE GERMINATION PROTEIN A2"/>
    <property type="match status" value="1"/>
</dbReference>
<dbReference type="NCBIfam" id="TIGR00912">
    <property type="entry name" value="2A0309"/>
    <property type="match status" value="1"/>
</dbReference>
<feature type="transmembrane region" description="Helical" evidence="8">
    <location>
        <begin position="216"/>
        <end position="239"/>
    </location>
</feature>
<accession>A0AA96LUM6</accession>
<dbReference type="RefSeq" id="WP_314805170.1">
    <property type="nucleotide sequence ID" value="NZ_CP130319.1"/>
</dbReference>
<dbReference type="GO" id="GO:0016020">
    <property type="term" value="C:membrane"/>
    <property type="evidence" value="ECO:0007669"/>
    <property type="project" value="UniProtKB-SubCell"/>
</dbReference>
<feature type="transmembrane region" description="Helical" evidence="8">
    <location>
        <begin position="147"/>
        <end position="164"/>
    </location>
</feature>
<feature type="transmembrane region" description="Helical" evidence="8">
    <location>
        <begin position="117"/>
        <end position="135"/>
    </location>
</feature>
<feature type="transmembrane region" description="Helical" evidence="8">
    <location>
        <begin position="302"/>
        <end position="322"/>
    </location>
</feature>
<feature type="transmembrane region" description="Helical" evidence="8">
    <location>
        <begin position="334"/>
        <end position="356"/>
    </location>
</feature>
<keyword evidence="10" id="KW-1185">Reference proteome</keyword>